<dbReference type="InterPro" id="IPR000601">
    <property type="entry name" value="PKD_dom"/>
</dbReference>
<reference evidence="3 4" key="1">
    <citation type="submission" date="2021-01" db="EMBL/GenBank/DDBJ databases">
        <title>Chryseolinea sp. Jin1 Genome sequencing and assembly.</title>
        <authorList>
            <person name="Kim I."/>
        </authorList>
    </citation>
    <scope>NUCLEOTIDE SEQUENCE [LARGE SCALE GENOMIC DNA]</scope>
    <source>
        <strain evidence="3 4">Jin1</strain>
    </source>
</reference>
<accession>A0ABS1L1U6</accession>
<feature type="domain" description="PKD" evidence="2">
    <location>
        <begin position="230"/>
        <end position="285"/>
    </location>
</feature>
<evidence type="ECO:0000259" key="2">
    <source>
        <dbReference type="PROSITE" id="PS50093"/>
    </source>
</evidence>
<dbReference type="SMART" id="SM00089">
    <property type="entry name" value="PKD"/>
    <property type="match status" value="4"/>
</dbReference>
<name>A0ABS1L1U6_9BACT</name>
<dbReference type="PROSITE" id="PS50093">
    <property type="entry name" value="PKD"/>
    <property type="match status" value="3"/>
</dbReference>
<feature type="chain" id="PRO_5045126693" evidence="1">
    <location>
        <begin position="30"/>
        <end position="834"/>
    </location>
</feature>
<keyword evidence="4" id="KW-1185">Reference proteome</keyword>
<proteinExistence type="predicted"/>
<dbReference type="InterPro" id="IPR022409">
    <property type="entry name" value="PKD/Chitinase_dom"/>
</dbReference>
<organism evidence="3 4">
    <name type="scientific">Chryseolinea lacunae</name>
    <dbReference type="NCBI Taxonomy" id="2801331"/>
    <lineage>
        <taxon>Bacteria</taxon>
        <taxon>Pseudomonadati</taxon>
        <taxon>Bacteroidota</taxon>
        <taxon>Cytophagia</taxon>
        <taxon>Cytophagales</taxon>
        <taxon>Fulvivirgaceae</taxon>
        <taxon>Chryseolinea</taxon>
    </lineage>
</organism>
<evidence type="ECO:0000313" key="4">
    <source>
        <dbReference type="Proteomes" id="UP000613030"/>
    </source>
</evidence>
<dbReference type="RefSeq" id="WP_202016266.1">
    <property type="nucleotide sequence ID" value="NZ_JAERRB010000018.1"/>
</dbReference>
<keyword evidence="1" id="KW-0732">Signal</keyword>
<feature type="domain" description="PKD" evidence="2">
    <location>
        <begin position="47"/>
        <end position="115"/>
    </location>
</feature>
<feature type="domain" description="PKD" evidence="2">
    <location>
        <begin position="134"/>
        <end position="196"/>
    </location>
</feature>
<evidence type="ECO:0000256" key="1">
    <source>
        <dbReference type="SAM" id="SignalP"/>
    </source>
</evidence>
<protein>
    <submittedName>
        <fullName evidence="3">PKD domain-containing protein</fullName>
    </submittedName>
</protein>
<dbReference type="CDD" id="cd00146">
    <property type="entry name" value="PKD"/>
    <property type="match status" value="2"/>
</dbReference>
<dbReference type="InterPro" id="IPR035986">
    <property type="entry name" value="PKD_dom_sf"/>
</dbReference>
<evidence type="ECO:0000313" key="3">
    <source>
        <dbReference type="EMBL" id="MBL0745696.1"/>
    </source>
</evidence>
<dbReference type="InterPro" id="IPR013783">
    <property type="entry name" value="Ig-like_fold"/>
</dbReference>
<dbReference type="EMBL" id="JAERRB010000018">
    <property type="protein sequence ID" value="MBL0745696.1"/>
    <property type="molecule type" value="Genomic_DNA"/>
</dbReference>
<feature type="signal peptide" evidence="1">
    <location>
        <begin position="1"/>
        <end position="29"/>
    </location>
</feature>
<dbReference type="Pfam" id="PF18911">
    <property type="entry name" value="PKD_4"/>
    <property type="match status" value="1"/>
</dbReference>
<gene>
    <name evidence="3" type="ORF">JI741_30970</name>
</gene>
<comment type="caution">
    <text evidence="3">The sequence shown here is derived from an EMBL/GenBank/DDBJ whole genome shotgun (WGS) entry which is preliminary data.</text>
</comment>
<dbReference type="Proteomes" id="UP000613030">
    <property type="component" value="Unassembled WGS sequence"/>
</dbReference>
<dbReference type="Gene3D" id="2.60.40.10">
    <property type="entry name" value="Immunoglobulins"/>
    <property type="match status" value="4"/>
</dbReference>
<dbReference type="SUPFAM" id="SSF49299">
    <property type="entry name" value="PKD domain"/>
    <property type="match status" value="4"/>
</dbReference>
<sequence>MYRIMQSSEFGKRAFVITFVLFTSSQALADPLQANFSHLIDWNYPYKVNFKDLSTPSFVNQWTWEFGDGTVSTEMNPSHIYSFAGEYTVKLTVKSGAEQSNYSKTITVTTELRAIINASLASGPPPLTVDLSCAESTGLITSHTWSISPNNGFTYISGGANSINPTIRFDVTGVYTITLTVSDGAAPKTATQAITVKSQPLVDFIWAAPVYAGTPVQFLDKTVLPCNYGVAWQWNFPMSSSTSQNPTYTFDTPGDWDVSLRILDGCNNVVTKIKRVKVLSQAVELTPSFTSSKISIRKGETVDFYDTSSPHANIVGWFWNYDLPPDFQGDIQANKFMEPSNYEAKASFTYNTAGVFKARLQVTSNLGDRGPIFEQIIQVRESPELETEYSKKLSAMDPNAQSITGISLDGTVHAVLVDNKAVNVYKRTGGAELWKLTEQFNPTASGYSNLAVKIKNNAMIVLRTAGSGFPVLHYFDAVGNSANNALSIQSTTQNQIQLSTSVGGARFDFYDGQAVYLNVAADGVYLVLVTKTTTWSASTITKVKLTATIGTDLVVGNVFIDQRYIVAHVNGLAYVVSKTSAGVWDFANKKIISAPPPAPGQPGFFRDIAYANNTIMGCYIPFVGCGSRTWSVANIYEVGPSGWQDNMAPTASFHLDIDPDINDGTLICEVQSHNTPNALSLSNKYAAVKVGLRNGSGALNYKIYVFKKFYDFWIDSYQTYKINYTTSEFAPIVSGPYLMDYYAPNTGSRVGIYNFDEYCKLVPFTSTDFTVNSAQSDVVKGAIVLGGGTSAVFDTGAKAKYIGTVITLKPNLSIKSGANVTLSPLASCDDLYFH</sequence>